<evidence type="ECO:0000256" key="3">
    <source>
        <dbReference type="ARBA" id="ARBA00022448"/>
    </source>
</evidence>
<feature type="transmembrane region" description="Helical" evidence="10">
    <location>
        <begin position="540"/>
        <end position="560"/>
    </location>
</feature>
<dbReference type="FunFam" id="1.20.1250.20:FF:000002">
    <property type="entry name" value="Sugar transport protein 13"/>
    <property type="match status" value="2"/>
</dbReference>
<keyword evidence="5 10" id="KW-0812">Transmembrane</keyword>
<feature type="transmembrane region" description="Helical" evidence="10">
    <location>
        <begin position="722"/>
        <end position="743"/>
    </location>
</feature>
<feature type="transmembrane region" description="Helical" evidence="10">
    <location>
        <begin position="692"/>
        <end position="710"/>
    </location>
</feature>
<feature type="transmembrane region" description="Helical" evidence="10">
    <location>
        <begin position="283"/>
        <end position="307"/>
    </location>
</feature>
<evidence type="ECO:0000256" key="5">
    <source>
        <dbReference type="ARBA" id="ARBA00022692"/>
    </source>
</evidence>
<feature type="transmembrane region" description="Helical" evidence="10">
    <location>
        <begin position="81"/>
        <end position="99"/>
    </location>
</feature>
<feature type="transmembrane region" description="Helical" evidence="10">
    <location>
        <begin position="200"/>
        <end position="221"/>
    </location>
</feature>
<dbReference type="AlphaFoldDB" id="A0ABD3T161"/>
<dbReference type="PANTHER" id="PTHR23500:SF460">
    <property type="entry name" value="SUGAR TRANSPORT PROTEIN 11"/>
    <property type="match status" value="1"/>
</dbReference>
<keyword evidence="4" id="KW-0762">Sugar transport</keyword>
<dbReference type="GO" id="GO:0015293">
    <property type="term" value="F:symporter activity"/>
    <property type="evidence" value="ECO:0007669"/>
    <property type="project" value="UniProtKB-KW"/>
</dbReference>
<dbReference type="Pfam" id="PF00083">
    <property type="entry name" value="Sugar_tr"/>
    <property type="match status" value="2"/>
</dbReference>
<comment type="subcellular location">
    <subcellularLocation>
        <location evidence="1">Membrane</location>
        <topology evidence="1">Multi-pass membrane protein</topology>
    </subcellularLocation>
</comment>
<evidence type="ECO:0000256" key="1">
    <source>
        <dbReference type="ARBA" id="ARBA00004141"/>
    </source>
</evidence>
<feature type="transmembrane region" description="Helical" evidence="10">
    <location>
        <begin position="659"/>
        <end position="680"/>
    </location>
</feature>
<dbReference type="InterPro" id="IPR044778">
    <property type="entry name" value="MFS_STP/MST-like_plant"/>
</dbReference>
<feature type="domain" description="Major facilitator superfamily (MFS) profile" evidence="11">
    <location>
        <begin position="547"/>
        <end position="998"/>
    </location>
</feature>
<dbReference type="NCBIfam" id="TIGR00879">
    <property type="entry name" value="SP"/>
    <property type="match status" value="2"/>
</dbReference>
<feature type="transmembrane region" description="Helical" evidence="10">
    <location>
        <begin position="906"/>
        <end position="926"/>
    </location>
</feature>
<comment type="similarity">
    <text evidence="9">Belongs to the major facilitator superfamily. Phosphate:H(+) symporter (TC 2.A.1.9) family.</text>
</comment>
<organism evidence="12 13">
    <name type="scientific">Penstemon smallii</name>
    <dbReference type="NCBI Taxonomy" id="265156"/>
    <lineage>
        <taxon>Eukaryota</taxon>
        <taxon>Viridiplantae</taxon>
        <taxon>Streptophyta</taxon>
        <taxon>Embryophyta</taxon>
        <taxon>Tracheophyta</taxon>
        <taxon>Spermatophyta</taxon>
        <taxon>Magnoliopsida</taxon>
        <taxon>eudicotyledons</taxon>
        <taxon>Gunneridae</taxon>
        <taxon>Pentapetalae</taxon>
        <taxon>asterids</taxon>
        <taxon>lamiids</taxon>
        <taxon>Lamiales</taxon>
        <taxon>Plantaginaceae</taxon>
        <taxon>Cheloneae</taxon>
        <taxon>Penstemon</taxon>
    </lineage>
</organism>
<feature type="transmembrane region" description="Helical" evidence="10">
    <location>
        <begin position="451"/>
        <end position="472"/>
    </location>
</feature>
<feature type="transmembrane region" description="Helical" evidence="10">
    <location>
        <begin position="348"/>
        <end position="372"/>
    </location>
</feature>
<dbReference type="PANTHER" id="PTHR23500">
    <property type="entry name" value="SOLUTE CARRIER FAMILY 2, FACILITATED GLUCOSE TRANSPORTER"/>
    <property type="match status" value="1"/>
</dbReference>
<feature type="transmembrane region" description="Helical" evidence="10">
    <location>
        <begin position="319"/>
        <end position="341"/>
    </location>
</feature>
<dbReference type="InterPro" id="IPR005828">
    <property type="entry name" value="MFS_sugar_transport-like"/>
</dbReference>
<evidence type="ECO:0000256" key="4">
    <source>
        <dbReference type="ARBA" id="ARBA00022597"/>
    </source>
</evidence>
<keyword evidence="13" id="KW-1185">Reference proteome</keyword>
<feature type="transmembrane region" description="Helical" evidence="10">
    <location>
        <begin position="633"/>
        <end position="653"/>
    </location>
</feature>
<keyword evidence="8 10" id="KW-0472">Membrane</keyword>
<feature type="transmembrane region" description="Helical" evidence="10">
    <location>
        <begin position="21"/>
        <end position="40"/>
    </location>
</feature>
<dbReference type="InterPro" id="IPR020846">
    <property type="entry name" value="MFS_dom"/>
</dbReference>
<feature type="transmembrane region" description="Helical" evidence="10">
    <location>
        <begin position="870"/>
        <end position="894"/>
    </location>
</feature>
<dbReference type="CDD" id="cd17361">
    <property type="entry name" value="MFS_STP"/>
    <property type="match status" value="2"/>
</dbReference>
<evidence type="ECO:0000256" key="10">
    <source>
        <dbReference type="SAM" id="Phobius"/>
    </source>
</evidence>
<dbReference type="InterPro" id="IPR045262">
    <property type="entry name" value="STP/PLT_plant"/>
</dbReference>
<keyword evidence="3" id="KW-0813">Transport</keyword>
<accession>A0ABD3T161</accession>
<proteinExistence type="inferred from homology"/>
<reference evidence="12 13" key="1">
    <citation type="submission" date="2024-12" db="EMBL/GenBank/DDBJ databases">
        <title>The unique morphological basis and parallel evolutionary history of personate flowers in Penstemon.</title>
        <authorList>
            <person name="Depatie T.H."/>
            <person name="Wessinger C.A."/>
        </authorList>
    </citation>
    <scope>NUCLEOTIDE SEQUENCE [LARGE SCALE GENOMIC DNA]</scope>
    <source>
        <strain evidence="12">WTNN_2</strain>
        <tissue evidence="12">Leaf</tissue>
    </source>
</reference>
<feature type="transmembrane region" description="Helical" evidence="10">
    <location>
        <begin position="170"/>
        <end position="188"/>
    </location>
</feature>
<evidence type="ECO:0000259" key="11">
    <source>
        <dbReference type="PROSITE" id="PS50850"/>
    </source>
</evidence>
<evidence type="ECO:0000256" key="6">
    <source>
        <dbReference type="ARBA" id="ARBA00022847"/>
    </source>
</evidence>
<dbReference type="SUPFAM" id="SSF103473">
    <property type="entry name" value="MFS general substrate transporter"/>
    <property type="match status" value="2"/>
</dbReference>
<evidence type="ECO:0000313" key="12">
    <source>
        <dbReference type="EMBL" id="KAL3830634.1"/>
    </source>
</evidence>
<feature type="transmembrane region" description="Helical" evidence="10">
    <location>
        <begin position="947"/>
        <end position="967"/>
    </location>
</feature>
<comment type="caution">
    <text evidence="12">The sequence shown here is derived from an EMBL/GenBank/DDBJ whole genome shotgun (WGS) entry which is preliminary data.</text>
</comment>
<dbReference type="PROSITE" id="PS50850">
    <property type="entry name" value="MFS"/>
    <property type="match status" value="2"/>
</dbReference>
<dbReference type="InterPro" id="IPR005829">
    <property type="entry name" value="Sugar_transporter_CS"/>
</dbReference>
<feature type="transmembrane region" description="Helical" evidence="10">
    <location>
        <begin position="111"/>
        <end position="131"/>
    </location>
</feature>
<feature type="transmembrane region" description="Helical" evidence="10">
    <location>
        <begin position="384"/>
        <end position="404"/>
    </location>
</feature>
<dbReference type="Proteomes" id="UP001634393">
    <property type="component" value="Unassembled WGS sequence"/>
</dbReference>
<feature type="transmembrane region" description="Helical" evidence="10">
    <location>
        <begin position="841"/>
        <end position="863"/>
    </location>
</feature>
<keyword evidence="6" id="KW-0769">Symport</keyword>
<comment type="similarity">
    <text evidence="2">Belongs to the major facilitator superfamily. Sugar transporter (TC 2.A.1.1) family.</text>
</comment>
<evidence type="ECO:0000256" key="8">
    <source>
        <dbReference type="ARBA" id="ARBA00023136"/>
    </source>
</evidence>
<gene>
    <name evidence="12" type="ORF">ACJIZ3_019436</name>
</gene>
<evidence type="ECO:0000313" key="13">
    <source>
        <dbReference type="Proteomes" id="UP001634393"/>
    </source>
</evidence>
<dbReference type="EMBL" id="JBJXBP010000005">
    <property type="protein sequence ID" value="KAL3830634.1"/>
    <property type="molecule type" value="Genomic_DNA"/>
</dbReference>
<evidence type="ECO:0000256" key="7">
    <source>
        <dbReference type="ARBA" id="ARBA00022989"/>
    </source>
</evidence>
<keyword evidence="7 10" id="KW-1133">Transmembrane helix</keyword>
<evidence type="ECO:0000256" key="2">
    <source>
        <dbReference type="ARBA" id="ARBA00010992"/>
    </source>
</evidence>
<dbReference type="InterPro" id="IPR003663">
    <property type="entry name" value="Sugar/inositol_transpt"/>
</dbReference>
<dbReference type="PRINTS" id="PR00171">
    <property type="entry name" value="SUGRTRNSPORT"/>
</dbReference>
<dbReference type="Gene3D" id="1.20.1250.20">
    <property type="entry name" value="MFS general substrate transporter like domains"/>
    <property type="match status" value="2"/>
</dbReference>
<sequence length="1033" mass="113399">MAIGGIDTKVKGNYEGRVTPFVIISCVVAATGGLIFGYDIGISGGVTSMDEFLMKFFPVVYRRQMDTSGNESQYCKFENHLLTLFTSSLYLAALISSFFASATTRKFGRKISMTVGGSVFLIGAILNGAAMNVEMLIIGRLLLGVGIGYGNQSVPVYLSEMAPPKLRGALNIGFQMMTTIGILAASLVNYGTAQMKANGWRVSLVLAGVPAVIMTVGAIMLPDTPNSMIERGQKEEARAMLQKIRGTTEVDEEFNDLIEASEASQKVPNPWKTIFEHKYRPQLVITCLIPFFQQVTGINVIMFYAPVLFRTLGFANDASLMSAVVTGLVNVFATIVSILAVDKFGRRVLFLEGGIQMIICQIGVGASIASVFGVSGQGTFNKAFGNVALSFICIYVAAFAWSWGPLGWLVPSEIHPMETRSAGQSINVSINMFFTFIIGQLFLSMLCHMKFGLFFFFAGWVFIMTVFVYMFVPETKNMPIEEMNKVWKAHWFWGKYIPEDAVGLGNHKHDDARKEFKRKLVTMAIGGINTKVKGNYEGRVTPFVVISCVVAATGGLIFGYDIGISGGVTSMDEFLMKFFPSVYRRQMDTSGNESQYCKFENHLLTLFTSSLYLAALISSFFASATTRKFGRKISMTVGGSVFLIGAILNGAAMNVEMLIIGRLLLGVGIGYGNQSVPVYLSEMAPPKLRGALNIGFQMMTTIGILAASLVNYGTAQMKANGWRVSLVLAGVPALIMTVGAIMLPDTPNSMIERGQKEEARAMLQKIRGTTEVDEEFNDLIEASEASLKVPNPWKTIFEHKYRPQLVITCLIPFFQQVTGINVIMFYAPVLFRTLGFANDASLMSAVVTGLVNVFATVVSILAVDKFGRRVLFLEGGIQMIICQIGVGASIASVFGVSGQGTFNKAFGNVALSFICIYVAAFAWSWGPLGWLVPSEIHPMETRSAGQSINVSINMFFTFIIGQLFLSMLCHMKFGLFFFFAGWVFIMTVFVYMFVPETKNMPIEEMNKVWKAHWFWGKYIPEDAVGLGNHKHDV</sequence>
<feature type="transmembrane region" description="Helical" evidence="10">
    <location>
        <begin position="425"/>
        <end position="445"/>
    </location>
</feature>
<dbReference type="GO" id="GO:0016020">
    <property type="term" value="C:membrane"/>
    <property type="evidence" value="ECO:0007669"/>
    <property type="project" value="UniProtKB-SubCell"/>
</dbReference>
<dbReference type="InterPro" id="IPR036259">
    <property type="entry name" value="MFS_trans_sf"/>
</dbReference>
<feature type="transmembrane region" description="Helical" evidence="10">
    <location>
        <begin position="805"/>
        <end position="829"/>
    </location>
</feature>
<name>A0ABD3T161_9LAMI</name>
<dbReference type="PROSITE" id="PS00217">
    <property type="entry name" value="SUGAR_TRANSPORT_2"/>
    <property type="match status" value="2"/>
</dbReference>
<feature type="transmembrane region" description="Helical" evidence="10">
    <location>
        <begin position="973"/>
        <end position="994"/>
    </location>
</feature>
<evidence type="ECO:0000256" key="9">
    <source>
        <dbReference type="ARBA" id="ARBA00044504"/>
    </source>
</evidence>
<protein>
    <recommendedName>
        <fullName evidence="11">Major facilitator superfamily (MFS) profile domain-containing protein</fullName>
    </recommendedName>
</protein>
<feature type="transmembrane region" description="Helical" evidence="10">
    <location>
        <begin position="603"/>
        <end position="621"/>
    </location>
</feature>
<dbReference type="PROSITE" id="PS00216">
    <property type="entry name" value="SUGAR_TRANSPORT_1"/>
    <property type="match status" value="2"/>
</dbReference>
<feature type="domain" description="Major facilitator superfamily (MFS) profile" evidence="11">
    <location>
        <begin position="25"/>
        <end position="476"/>
    </location>
</feature>